<keyword evidence="2" id="KW-1185">Reference proteome</keyword>
<dbReference type="RefSeq" id="XP_018017866.1">
    <property type="nucleotide sequence ID" value="XM_018162377.2"/>
</dbReference>
<feature type="compositionally biased region" description="Low complexity" evidence="1">
    <location>
        <begin position="9"/>
        <end position="22"/>
    </location>
</feature>
<organism evidence="2 3">
    <name type="scientific">Hyalella azteca</name>
    <name type="common">Amphipod</name>
    <dbReference type="NCBI Taxonomy" id="294128"/>
    <lineage>
        <taxon>Eukaryota</taxon>
        <taxon>Metazoa</taxon>
        <taxon>Ecdysozoa</taxon>
        <taxon>Arthropoda</taxon>
        <taxon>Crustacea</taxon>
        <taxon>Multicrustacea</taxon>
        <taxon>Malacostraca</taxon>
        <taxon>Eumalacostraca</taxon>
        <taxon>Peracarida</taxon>
        <taxon>Amphipoda</taxon>
        <taxon>Senticaudata</taxon>
        <taxon>Talitrida</taxon>
        <taxon>Talitroidea</taxon>
        <taxon>Hyalellidae</taxon>
        <taxon>Hyalella</taxon>
    </lineage>
</organism>
<feature type="region of interest" description="Disordered" evidence="1">
    <location>
        <begin position="1"/>
        <end position="62"/>
    </location>
</feature>
<feature type="region of interest" description="Disordered" evidence="1">
    <location>
        <begin position="178"/>
        <end position="220"/>
    </location>
</feature>
<evidence type="ECO:0000256" key="1">
    <source>
        <dbReference type="SAM" id="MobiDB-lite"/>
    </source>
</evidence>
<name>A0A8B7NYA9_HYAAZ</name>
<feature type="compositionally biased region" description="Low complexity" evidence="1">
    <location>
        <begin position="235"/>
        <end position="244"/>
    </location>
</feature>
<dbReference type="KEGG" id="hazt:108674431"/>
<dbReference type="Proteomes" id="UP000694843">
    <property type="component" value="Unplaced"/>
</dbReference>
<accession>A0A8B7NYA9</accession>
<sequence>MRATENLQSPSSNNFNSLINSNRRSESCLNADNSKREIKRSDDEEGRWDDAKGQQSSMKNRSPYLILADRSGKCIAGLEKTPPAALLPPINFPEERTSQTLEPLNLVSMLHGACAPISDIPETALALETKNDTGYSTSSASTICQLTNETLGLSGLCSSISTNPASPYPFDDRTLLLETSDTQTDERNKRSVEHSLAEDSYVSTSSTQHPRRERSSLSGSYLEMMRLVDDRIQKQSESSSVKSRQSMREHEHLRLHKMSNFRTPSKNSTTNPPMNVQSSACNTPPPVYHAVWIRIHLPSGSLSDYIPAKKSALKEGMYVVEILPHSVYPIQACSVEVSSDTEEVDVVRIECLTADRTTVESFQYGMLES</sequence>
<protein>
    <submittedName>
        <fullName evidence="3">Uncharacterized protein LOC108674431</fullName>
    </submittedName>
</protein>
<evidence type="ECO:0000313" key="2">
    <source>
        <dbReference type="Proteomes" id="UP000694843"/>
    </source>
</evidence>
<evidence type="ECO:0000313" key="3">
    <source>
        <dbReference type="RefSeq" id="XP_018017866.1"/>
    </source>
</evidence>
<feature type="compositionally biased region" description="Basic and acidic residues" evidence="1">
    <location>
        <begin position="184"/>
        <end position="197"/>
    </location>
</feature>
<dbReference type="GeneID" id="108674431"/>
<reference evidence="3" key="1">
    <citation type="submission" date="2025-08" db="UniProtKB">
        <authorList>
            <consortium name="RefSeq"/>
        </authorList>
    </citation>
    <scope>IDENTIFICATION</scope>
    <source>
        <tissue evidence="3">Whole organism</tissue>
    </source>
</reference>
<feature type="compositionally biased region" description="Basic and acidic residues" evidence="1">
    <location>
        <begin position="33"/>
        <end position="52"/>
    </location>
</feature>
<dbReference type="AlphaFoldDB" id="A0A8B7NYA9"/>
<gene>
    <name evidence="3" type="primary">LOC108674431</name>
</gene>
<proteinExistence type="predicted"/>
<feature type="region of interest" description="Disordered" evidence="1">
    <location>
        <begin position="232"/>
        <end position="254"/>
    </location>
</feature>